<reference evidence="2" key="2">
    <citation type="submission" date="2025-08" db="UniProtKB">
        <authorList>
            <consortium name="Ensembl"/>
        </authorList>
    </citation>
    <scope>IDENTIFICATION</scope>
</reference>
<dbReference type="Ensembl" id="ENSSORT00005040402.1">
    <property type="protein sequence ID" value="ENSSORP00005039393.1"/>
    <property type="gene ID" value="ENSSORG00005018385.1"/>
</dbReference>
<evidence type="ECO:0000313" key="3">
    <source>
        <dbReference type="Proteomes" id="UP000472271"/>
    </source>
</evidence>
<accession>A0A673BGD9</accession>
<feature type="region of interest" description="Disordered" evidence="1">
    <location>
        <begin position="56"/>
        <end position="75"/>
    </location>
</feature>
<protein>
    <submittedName>
        <fullName evidence="2">Uncharacterized protein</fullName>
    </submittedName>
</protein>
<evidence type="ECO:0000313" key="2">
    <source>
        <dbReference type="Ensembl" id="ENSSORP00005039393.1"/>
    </source>
</evidence>
<reference evidence="2" key="1">
    <citation type="submission" date="2019-06" db="EMBL/GenBank/DDBJ databases">
        <authorList>
            <consortium name="Wellcome Sanger Institute Data Sharing"/>
        </authorList>
    </citation>
    <scope>NUCLEOTIDE SEQUENCE [LARGE SCALE GENOMIC DNA]</scope>
</reference>
<dbReference type="SUPFAM" id="SSF53927">
    <property type="entry name" value="Cytidine deaminase-like"/>
    <property type="match status" value="1"/>
</dbReference>
<sequence length="116" mass="13112">MFYLNKAFIITSTCITLTLPAYKVHELVQRCRQARDMAYCPYSRFPVGAAVLTAGGTSSQVTDPRDPPHPPDTTKTLKNTDRCLLRLTNELYLNFGWYSCDHILSSIAVVFLMVCF</sequence>
<keyword evidence="3" id="KW-1185">Reference proteome</keyword>
<reference evidence="2" key="3">
    <citation type="submission" date="2025-09" db="UniProtKB">
        <authorList>
            <consortium name="Ensembl"/>
        </authorList>
    </citation>
    <scope>IDENTIFICATION</scope>
</reference>
<dbReference type="Proteomes" id="UP000472271">
    <property type="component" value="Chromosome 18"/>
</dbReference>
<dbReference type="InterPro" id="IPR016193">
    <property type="entry name" value="Cytidine_deaminase-like"/>
</dbReference>
<proteinExistence type="predicted"/>
<dbReference type="InParanoid" id="A0A673BGD9"/>
<name>A0A673BGD9_9TELE</name>
<dbReference type="GO" id="GO:0003824">
    <property type="term" value="F:catalytic activity"/>
    <property type="evidence" value="ECO:0007669"/>
    <property type="project" value="InterPro"/>
</dbReference>
<evidence type="ECO:0000256" key="1">
    <source>
        <dbReference type="SAM" id="MobiDB-lite"/>
    </source>
</evidence>
<organism evidence="2 3">
    <name type="scientific">Sphaeramia orbicularis</name>
    <name type="common">orbiculate cardinalfish</name>
    <dbReference type="NCBI Taxonomy" id="375764"/>
    <lineage>
        <taxon>Eukaryota</taxon>
        <taxon>Metazoa</taxon>
        <taxon>Chordata</taxon>
        <taxon>Craniata</taxon>
        <taxon>Vertebrata</taxon>
        <taxon>Euteleostomi</taxon>
        <taxon>Actinopterygii</taxon>
        <taxon>Neopterygii</taxon>
        <taxon>Teleostei</taxon>
        <taxon>Neoteleostei</taxon>
        <taxon>Acanthomorphata</taxon>
        <taxon>Gobiaria</taxon>
        <taxon>Kurtiformes</taxon>
        <taxon>Apogonoidei</taxon>
        <taxon>Apogonidae</taxon>
        <taxon>Apogoninae</taxon>
        <taxon>Sphaeramia</taxon>
    </lineage>
</organism>
<dbReference type="Gene3D" id="3.40.140.10">
    <property type="entry name" value="Cytidine Deaminase, domain 2"/>
    <property type="match status" value="1"/>
</dbReference>
<dbReference type="AlphaFoldDB" id="A0A673BGD9"/>